<accession>A0A433WQ11</accession>
<keyword evidence="4" id="KW-0472">Membrane</keyword>
<evidence type="ECO:0000256" key="5">
    <source>
        <dbReference type="ARBA" id="ARBA00023237"/>
    </source>
</evidence>
<evidence type="ECO:0000256" key="2">
    <source>
        <dbReference type="ARBA" id="ARBA00006275"/>
    </source>
</evidence>
<dbReference type="InterPro" id="IPR033985">
    <property type="entry name" value="SusD-like_N"/>
</dbReference>
<evidence type="ECO:0000256" key="1">
    <source>
        <dbReference type="ARBA" id="ARBA00004442"/>
    </source>
</evidence>
<dbReference type="AlphaFoldDB" id="A0A433WQ11"/>
<sequence>MKKILLLIPVTAVLAFTACKKPVQEEGPLEMLDEDYVFDPVDKNGNYSEQFLSDIYAQMPQGFNRIGGGFTGAGSAILDAATDDAVPSQNGGNIDNLIYGRLDAVFNPDDAWGKNYTAIRKVNVFLAKVDRVPKAADTRAYWKTEARFLRALFYFELVKRYGGVPIVGDNVYAYTDKINPPRHSFSDCIEYIVGELDAIKPIARDEKTLDEGDYGRATQGIIMALKSRVLLYAASPLFNGGNIGNGDQQRRVSGYPDYSIERWKRAALAAREVVALNYYKLGTNYRDVFLKRGNTNLDIILPYLRGKTRDIGENNGPVGFTQSAAGRGLTSPTQDLAEAFLMTNGKPITDPSSGYNPDQPAKNRDARFATIFMYNGMRWFKRPLQTYEGGLDKPGGATVQTKTSYYMLKFIFNGADQSGYSDQDYNFPIIRYAEILLNLAEAENEVNGPVKEVTDALKAVRDRGFKQALPTGLTQETCRKLIRQERRVELVFEEHRYYDLRRWKTAEQELNKQLYGQKIVMNADSTFSYSKVPVGTIRFDAPRMYLYPVPFSELQRNANLIQNRGWE</sequence>
<gene>
    <name evidence="8" type="ORF">ECE50_008860</name>
</gene>
<dbReference type="Proteomes" id="UP000281028">
    <property type="component" value="Unassembled WGS sequence"/>
</dbReference>
<dbReference type="InterPro" id="IPR011990">
    <property type="entry name" value="TPR-like_helical_dom_sf"/>
</dbReference>
<protein>
    <submittedName>
        <fullName evidence="8">RagB/SusD family nutrient uptake outer membrane protein</fullName>
    </submittedName>
</protein>
<dbReference type="InterPro" id="IPR012944">
    <property type="entry name" value="SusD_RagB_dom"/>
</dbReference>
<feature type="domain" description="RagB/SusD" evidence="6">
    <location>
        <begin position="320"/>
        <end position="566"/>
    </location>
</feature>
<dbReference type="GO" id="GO:0009279">
    <property type="term" value="C:cell outer membrane"/>
    <property type="evidence" value="ECO:0007669"/>
    <property type="project" value="UniProtKB-SubCell"/>
</dbReference>
<dbReference type="CDD" id="cd08977">
    <property type="entry name" value="SusD"/>
    <property type="match status" value="1"/>
</dbReference>
<dbReference type="Gene3D" id="1.25.40.390">
    <property type="match status" value="1"/>
</dbReference>
<evidence type="ECO:0000313" key="8">
    <source>
        <dbReference type="EMBL" id="NSL86937.1"/>
    </source>
</evidence>
<reference evidence="8" key="1">
    <citation type="submission" date="2020-05" db="EMBL/GenBank/DDBJ databases">
        <title>Chitinophaga laudate sp. nov., isolated from a tropical peat swamp.</title>
        <authorList>
            <person name="Goh C.B.S."/>
            <person name="Lee M.S."/>
            <person name="Parimannan S."/>
            <person name="Pasbakhsh P."/>
            <person name="Yule C.M."/>
            <person name="Rajandas H."/>
            <person name="Loke S."/>
            <person name="Croft L."/>
            <person name="Tan J.B.L."/>
        </authorList>
    </citation>
    <scope>NUCLEOTIDE SEQUENCE</scope>
    <source>
        <strain evidence="8">Mgbs1</strain>
    </source>
</reference>
<evidence type="ECO:0000256" key="4">
    <source>
        <dbReference type="ARBA" id="ARBA00023136"/>
    </source>
</evidence>
<feature type="domain" description="SusD-like N-terminal" evidence="7">
    <location>
        <begin position="108"/>
        <end position="168"/>
    </location>
</feature>
<comment type="caution">
    <text evidence="8">The sequence shown here is derived from an EMBL/GenBank/DDBJ whole genome shotgun (WGS) entry which is preliminary data.</text>
</comment>
<keyword evidence="9" id="KW-1185">Reference proteome</keyword>
<proteinExistence type="inferred from homology"/>
<name>A0A433WQ11_9BACT</name>
<evidence type="ECO:0000259" key="7">
    <source>
        <dbReference type="Pfam" id="PF14322"/>
    </source>
</evidence>
<comment type="subcellular location">
    <subcellularLocation>
        <location evidence="1">Cell outer membrane</location>
    </subcellularLocation>
</comment>
<organism evidence="8 9">
    <name type="scientific">Chitinophaga solisilvae</name>
    <dbReference type="NCBI Taxonomy" id="1233460"/>
    <lineage>
        <taxon>Bacteria</taxon>
        <taxon>Pseudomonadati</taxon>
        <taxon>Bacteroidota</taxon>
        <taxon>Chitinophagia</taxon>
        <taxon>Chitinophagales</taxon>
        <taxon>Chitinophagaceae</taxon>
        <taxon>Chitinophaga</taxon>
    </lineage>
</organism>
<dbReference type="OrthoDB" id="5694214at2"/>
<dbReference type="SUPFAM" id="SSF48452">
    <property type="entry name" value="TPR-like"/>
    <property type="match status" value="1"/>
</dbReference>
<evidence type="ECO:0000259" key="6">
    <source>
        <dbReference type="Pfam" id="PF07980"/>
    </source>
</evidence>
<evidence type="ECO:0000313" key="9">
    <source>
        <dbReference type="Proteomes" id="UP000281028"/>
    </source>
</evidence>
<evidence type="ECO:0000256" key="3">
    <source>
        <dbReference type="ARBA" id="ARBA00022729"/>
    </source>
</evidence>
<dbReference type="Pfam" id="PF07980">
    <property type="entry name" value="SusD_RagB"/>
    <property type="match status" value="1"/>
</dbReference>
<keyword evidence="5" id="KW-0998">Cell outer membrane</keyword>
<dbReference type="PROSITE" id="PS51257">
    <property type="entry name" value="PROKAR_LIPOPROTEIN"/>
    <property type="match status" value="1"/>
</dbReference>
<keyword evidence="3" id="KW-0732">Signal</keyword>
<comment type="similarity">
    <text evidence="2">Belongs to the SusD family.</text>
</comment>
<dbReference type="EMBL" id="RIAR02000001">
    <property type="protein sequence ID" value="NSL86937.1"/>
    <property type="molecule type" value="Genomic_DNA"/>
</dbReference>
<dbReference type="Pfam" id="PF14322">
    <property type="entry name" value="SusD-like_3"/>
    <property type="match status" value="1"/>
</dbReference>